<keyword evidence="2" id="KW-1185">Reference proteome</keyword>
<dbReference type="EMBL" id="JAKOGG010000705">
    <property type="protein sequence ID" value="MCS4559076.1"/>
    <property type="molecule type" value="Genomic_DNA"/>
</dbReference>
<comment type="caution">
    <text evidence="1">The sequence shown here is derived from an EMBL/GenBank/DDBJ whole genome shotgun (WGS) entry which is preliminary data.</text>
</comment>
<evidence type="ECO:0000313" key="2">
    <source>
        <dbReference type="Proteomes" id="UP001201549"/>
    </source>
</evidence>
<feature type="non-terminal residue" evidence="1">
    <location>
        <position position="1"/>
    </location>
</feature>
<protein>
    <submittedName>
        <fullName evidence="1">Undecaprenyl diphosphate synthase family protein</fullName>
    </submittedName>
</protein>
<dbReference type="RefSeq" id="WP_238899003.1">
    <property type="nucleotide sequence ID" value="NZ_JAKOGG010000705.1"/>
</dbReference>
<accession>A0ABT2FRW6</accession>
<evidence type="ECO:0000313" key="1">
    <source>
        <dbReference type="EMBL" id="MCS4559076.1"/>
    </source>
</evidence>
<name>A0ABT2FRW6_9GAMM</name>
<sequence>RRLLTDPHAPSQARFFTNVDVVRKQFGRDLPFGGIRNSFSSENWRRPDKEVSLLMELLRADRSSPRRW</sequence>
<gene>
    <name evidence="1" type="ORF">L9G74_21895</name>
</gene>
<proteinExistence type="predicted"/>
<organism evidence="1 2">
    <name type="scientific">Shewanella electrica</name>
    <dbReference type="NCBI Taxonomy" id="515560"/>
    <lineage>
        <taxon>Bacteria</taxon>
        <taxon>Pseudomonadati</taxon>
        <taxon>Pseudomonadota</taxon>
        <taxon>Gammaproteobacteria</taxon>
        <taxon>Alteromonadales</taxon>
        <taxon>Shewanellaceae</taxon>
        <taxon>Shewanella</taxon>
    </lineage>
</organism>
<dbReference type="Proteomes" id="UP001201549">
    <property type="component" value="Unassembled WGS sequence"/>
</dbReference>
<reference evidence="2" key="2">
    <citation type="submission" date="2023-07" db="EMBL/GenBank/DDBJ databases">
        <title>Shewanella mangrovi sp. nov., an acetaldehyde- degrading bacterium isolated from mangrove sediment.</title>
        <authorList>
            <person name="Liu Y."/>
        </authorList>
    </citation>
    <scope>NUCLEOTIDE SEQUENCE [LARGE SCALE GENOMIC DNA]</scope>
    <source>
        <strain evidence="2">C32</strain>
    </source>
</reference>
<reference evidence="1 2" key="1">
    <citation type="submission" date="2022-02" db="EMBL/GenBank/DDBJ databases">
        <authorList>
            <person name="Zhuang L."/>
        </authorList>
    </citation>
    <scope>NUCLEOTIDE SEQUENCE [LARGE SCALE GENOMIC DNA]</scope>
    <source>
        <strain evidence="1 2">C32</strain>
    </source>
</reference>